<dbReference type="SUPFAM" id="SSF141000">
    <property type="entry name" value="Glu-tRNAGln amidotransferase C subunit"/>
    <property type="match status" value="1"/>
</dbReference>
<evidence type="ECO:0000313" key="1">
    <source>
        <dbReference type="Proteomes" id="UP000046395"/>
    </source>
</evidence>
<dbReference type="GO" id="GO:0032543">
    <property type="term" value="P:mitochondrial translation"/>
    <property type="evidence" value="ECO:0007669"/>
    <property type="project" value="TreeGrafter"/>
</dbReference>
<dbReference type="Proteomes" id="UP000046395">
    <property type="component" value="Unassembled WGS sequence"/>
</dbReference>
<dbReference type="InterPro" id="IPR003837">
    <property type="entry name" value="GatC"/>
</dbReference>
<reference evidence="2" key="1">
    <citation type="submission" date="2019-12" db="UniProtKB">
        <authorList>
            <consortium name="WormBaseParasite"/>
        </authorList>
    </citation>
    <scope>IDENTIFICATION</scope>
</reference>
<dbReference type="STRING" id="70415.A0A5S6QYN8"/>
<dbReference type="InterPro" id="IPR036113">
    <property type="entry name" value="Asp/Glu-ADT_sf_sub_c"/>
</dbReference>
<dbReference type="AlphaFoldDB" id="A0A5S6QYN8"/>
<keyword evidence="1" id="KW-1185">Reference proteome</keyword>
<evidence type="ECO:0000313" key="2">
    <source>
        <dbReference type="WBParaSite" id="TMUE_3000012258.1"/>
    </source>
</evidence>
<accession>A0A5S6QYN8</accession>
<dbReference type="WBParaSite" id="TMUE_3000012258.1">
    <property type="protein sequence ID" value="TMUE_3000012258.1"/>
    <property type="gene ID" value="WBGene00292063"/>
</dbReference>
<dbReference type="GO" id="GO:0070681">
    <property type="term" value="P:glutaminyl-tRNAGln biosynthesis via transamidation"/>
    <property type="evidence" value="ECO:0007669"/>
    <property type="project" value="TreeGrafter"/>
</dbReference>
<name>A0A5S6QYN8_TRIMR</name>
<proteinExistence type="predicted"/>
<sequence>MTFPGWTSRSGAAVGFLRRLCNSSVDRVFPKSSVWRHIDKKSLPPVPNLDADMLHLLEEQSLVRFDDKAALWHLQRAIEYANQLHAVDTKNVKPLYTLLEDEALYLRADDCPVDMVERKELLSHAVVTCEGYFVAPPGNIPLDKKSIQPTIEQSLKGEEPLDDCG</sequence>
<protein>
    <submittedName>
        <fullName evidence="2">Glu-AdT subunit C</fullName>
    </submittedName>
</protein>
<dbReference type="GO" id="GO:0030956">
    <property type="term" value="C:glutamyl-tRNA(Gln) amidotransferase complex"/>
    <property type="evidence" value="ECO:0007669"/>
    <property type="project" value="TreeGrafter"/>
</dbReference>
<dbReference type="GO" id="GO:0005739">
    <property type="term" value="C:mitochondrion"/>
    <property type="evidence" value="ECO:0007669"/>
    <property type="project" value="TreeGrafter"/>
</dbReference>
<dbReference type="PANTHER" id="PTHR15004:SF0">
    <property type="entry name" value="GLUTAMYL-TRNA(GLN) AMIDOTRANSFERASE SUBUNIT C, MITOCHONDRIAL"/>
    <property type="match status" value="1"/>
</dbReference>
<dbReference type="Pfam" id="PF02686">
    <property type="entry name" value="GatC"/>
    <property type="match status" value="1"/>
</dbReference>
<dbReference type="PANTHER" id="PTHR15004">
    <property type="entry name" value="GLUTAMYL-TRNA(GLN) AMIDOTRANSFERASE SUBUNIT C, MITOCHONDRIAL"/>
    <property type="match status" value="1"/>
</dbReference>
<organism evidence="1 2">
    <name type="scientific">Trichuris muris</name>
    <name type="common">Mouse whipworm</name>
    <dbReference type="NCBI Taxonomy" id="70415"/>
    <lineage>
        <taxon>Eukaryota</taxon>
        <taxon>Metazoa</taxon>
        <taxon>Ecdysozoa</taxon>
        <taxon>Nematoda</taxon>
        <taxon>Enoplea</taxon>
        <taxon>Dorylaimia</taxon>
        <taxon>Trichinellida</taxon>
        <taxon>Trichuridae</taxon>
        <taxon>Trichuris</taxon>
    </lineage>
</organism>
<dbReference type="GO" id="GO:0006450">
    <property type="term" value="P:regulation of translational fidelity"/>
    <property type="evidence" value="ECO:0007669"/>
    <property type="project" value="InterPro"/>
</dbReference>